<dbReference type="AlphaFoldDB" id="A0A6J0UUP3"/>
<evidence type="ECO:0000313" key="3">
    <source>
        <dbReference type="Proteomes" id="UP001652642"/>
    </source>
</evidence>
<name>A0A6J0UUP3_9SAUR</name>
<dbReference type="KEGG" id="pvt:110087237"/>
<keyword evidence="2" id="KW-0472">Membrane</keyword>
<evidence type="ECO:0000313" key="4">
    <source>
        <dbReference type="RefSeq" id="XP_020664427.2"/>
    </source>
</evidence>
<dbReference type="Pfam" id="PF16054">
    <property type="entry name" value="TMEM72"/>
    <property type="match status" value="1"/>
</dbReference>
<dbReference type="InterPro" id="IPR032055">
    <property type="entry name" value="TMEM72"/>
</dbReference>
<dbReference type="Proteomes" id="UP001652642">
    <property type="component" value="Chromosome 3"/>
</dbReference>
<dbReference type="InParanoid" id="A0A6J0UUP3"/>
<feature type="transmembrane region" description="Helical" evidence="2">
    <location>
        <begin position="145"/>
        <end position="162"/>
    </location>
</feature>
<evidence type="ECO:0000256" key="1">
    <source>
        <dbReference type="SAM" id="MobiDB-lite"/>
    </source>
</evidence>
<feature type="transmembrane region" description="Helical" evidence="2">
    <location>
        <begin position="44"/>
        <end position="61"/>
    </location>
</feature>
<dbReference type="OrthoDB" id="5946061at2759"/>
<sequence>MRVTAISGHTWYIKCCCVPKILRIKSFFCFASMSQVTFWKALEYFCRLLGISTGSVLIGVGTDTLLQGQFKSLGTYLLISGVAVSVCEVAYFASLLLGACSNPKVGSKMHMCLKQVRRRGAFQKFLAYLLLSVACFLHPVLVWHVTIPGTMLVLTGLAYFLLSKQRKETTANRQEQRRDPYDTAVPVMGIDDPGQTYMFCKGAHGGRPSSFAGYLRTFFKGSKEQDAARNPASALSAGRQKHFEDNVVGIILPVREDLEEPESLAEESTSDTAPILVSQL</sequence>
<evidence type="ECO:0000256" key="2">
    <source>
        <dbReference type="SAM" id="Phobius"/>
    </source>
</evidence>
<feature type="region of interest" description="Disordered" evidence="1">
    <location>
        <begin position="259"/>
        <end position="280"/>
    </location>
</feature>
<dbReference type="GeneID" id="110087237"/>
<feature type="compositionally biased region" description="Acidic residues" evidence="1">
    <location>
        <begin position="259"/>
        <end position="269"/>
    </location>
</feature>
<keyword evidence="2" id="KW-1133">Transmembrane helix</keyword>
<keyword evidence="3" id="KW-1185">Reference proteome</keyword>
<dbReference type="PANTHER" id="PTHR28474">
    <property type="entry name" value="TRANSMEMBRANE PROTEIN 72"/>
    <property type="match status" value="1"/>
</dbReference>
<feature type="transmembrane region" description="Helical" evidence="2">
    <location>
        <begin position="121"/>
        <end position="139"/>
    </location>
</feature>
<feature type="transmembrane region" description="Helical" evidence="2">
    <location>
        <begin position="73"/>
        <end position="100"/>
    </location>
</feature>
<dbReference type="PANTHER" id="PTHR28474:SF1">
    <property type="entry name" value="TRANSMEMBRANE PROTEIN 72"/>
    <property type="match status" value="1"/>
</dbReference>
<proteinExistence type="predicted"/>
<keyword evidence="2 4" id="KW-0812">Transmembrane</keyword>
<gene>
    <name evidence="4" type="primary">TMEM72</name>
</gene>
<dbReference type="CTD" id="643236"/>
<organism evidence="3 4">
    <name type="scientific">Pogona vitticeps</name>
    <name type="common">central bearded dragon</name>
    <dbReference type="NCBI Taxonomy" id="103695"/>
    <lineage>
        <taxon>Eukaryota</taxon>
        <taxon>Metazoa</taxon>
        <taxon>Chordata</taxon>
        <taxon>Craniata</taxon>
        <taxon>Vertebrata</taxon>
        <taxon>Euteleostomi</taxon>
        <taxon>Lepidosauria</taxon>
        <taxon>Squamata</taxon>
        <taxon>Bifurcata</taxon>
        <taxon>Unidentata</taxon>
        <taxon>Episquamata</taxon>
        <taxon>Toxicofera</taxon>
        <taxon>Iguania</taxon>
        <taxon>Acrodonta</taxon>
        <taxon>Agamidae</taxon>
        <taxon>Amphibolurinae</taxon>
        <taxon>Pogona</taxon>
    </lineage>
</organism>
<protein>
    <submittedName>
        <fullName evidence="4">Transmembrane protein 72</fullName>
    </submittedName>
</protein>
<accession>A0A6J0UUP3</accession>
<dbReference type="RefSeq" id="XP_020664427.2">
    <property type="nucleotide sequence ID" value="XM_020808768.2"/>
</dbReference>
<reference evidence="4" key="1">
    <citation type="submission" date="2025-08" db="UniProtKB">
        <authorList>
            <consortium name="RefSeq"/>
        </authorList>
    </citation>
    <scope>IDENTIFICATION</scope>
</reference>